<organism evidence="1 2">
    <name type="scientific">Vermiconidia calcicola</name>
    <dbReference type="NCBI Taxonomy" id="1690605"/>
    <lineage>
        <taxon>Eukaryota</taxon>
        <taxon>Fungi</taxon>
        <taxon>Dikarya</taxon>
        <taxon>Ascomycota</taxon>
        <taxon>Pezizomycotina</taxon>
        <taxon>Dothideomycetes</taxon>
        <taxon>Dothideomycetidae</taxon>
        <taxon>Mycosphaerellales</taxon>
        <taxon>Extremaceae</taxon>
        <taxon>Vermiconidia</taxon>
    </lineage>
</organism>
<keyword evidence="2" id="KW-1185">Reference proteome</keyword>
<dbReference type="EMBL" id="JAUTXU010000041">
    <property type="protein sequence ID" value="KAK3716701.1"/>
    <property type="molecule type" value="Genomic_DNA"/>
</dbReference>
<sequence length="166" mass="18509">MGFDMRRSFYKEIPPETWSPPKGEVVAFYNRNGEAELYQETTKLWPQQAQASSSRPNDAGSTSSQYATPSASTTSAQNTSSSSAASAHAQSGQSSQQASESTVKIGKYTFSKDSRHLWSPSFRQWLPLMKDDEGKQRVQVGNKAYRMLKEGDNLVYVDDRSKTHVL</sequence>
<comment type="caution">
    <text evidence="1">The sequence shown here is derived from an EMBL/GenBank/DDBJ whole genome shotgun (WGS) entry which is preliminary data.</text>
</comment>
<protein>
    <submittedName>
        <fullName evidence="1">Uncharacterized protein</fullName>
    </submittedName>
</protein>
<accession>A0ACC3NGS1</accession>
<evidence type="ECO:0000313" key="2">
    <source>
        <dbReference type="Proteomes" id="UP001281147"/>
    </source>
</evidence>
<proteinExistence type="predicted"/>
<evidence type="ECO:0000313" key="1">
    <source>
        <dbReference type="EMBL" id="KAK3716701.1"/>
    </source>
</evidence>
<gene>
    <name evidence="1" type="ORF">LTR37_006331</name>
</gene>
<dbReference type="Proteomes" id="UP001281147">
    <property type="component" value="Unassembled WGS sequence"/>
</dbReference>
<reference evidence="1" key="1">
    <citation type="submission" date="2023-07" db="EMBL/GenBank/DDBJ databases">
        <title>Black Yeasts Isolated from many extreme environments.</title>
        <authorList>
            <person name="Coleine C."/>
            <person name="Stajich J.E."/>
            <person name="Selbmann L."/>
        </authorList>
    </citation>
    <scope>NUCLEOTIDE SEQUENCE</scope>
    <source>
        <strain evidence="1">CCFEE 5714</strain>
    </source>
</reference>
<name>A0ACC3NGS1_9PEZI</name>